<evidence type="ECO:0000256" key="2">
    <source>
        <dbReference type="SAM" id="Phobius"/>
    </source>
</evidence>
<gene>
    <name evidence="3" type="ORF">SFRA_004000</name>
</gene>
<feature type="region of interest" description="Disordered" evidence="1">
    <location>
        <begin position="267"/>
        <end position="341"/>
    </location>
</feature>
<evidence type="ECO:0000313" key="4">
    <source>
        <dbReference type="Proteomes" id="UP000028058"/>
    </source>
</evidence>
<feature type="transmembrane region" description="Helical" evidence="2">
    <location>
        <begin position="344"/>
        <end position="363"/>
    </location>
</feature>
<dbReference type="AlphaFoldDB" id="A0A3R7IDK1"/>
<sequence>MRCVRGRRADVSRTAPATPFLLWGFHTLNSNAFVPPVRRTAAALTAAALAAAPVLLAGAAPAYASGGDGKAGAVVLRADLGVTLLDQTRVPLNVTLNEVQAPESASETLLTARVEGAHRGRPVEVLKAAVATAEAKTEAGKAEGRANLANAQVFVPGLKKHPLIELDQVTSTAVCPAGEQPTAEAKIPGHVTVFGQRVELSAEGTARADVEGIGSVELALARTTTTATTAAATALELQVSVTPELTAPKKLNVAAVEGKVTLVEATCESPAGGSGDGGPGTGSGGATEGATGGSGGSGDGSGDGGSGDGDGSGDGSGDGVSTQTGSGSGEDNLAATGGNSTTPYLAAGAGALLAAGGVSVFVARRRAAARRG</sequence>
<dbReference type="NCBIfam" id="TIGR01167">
    <property type="entry name" value="LPXTG_anchor"/>
    <property type="match status" value="1"/>
</dbReference>
<feature type="compositionally biased region" description="Gly residues" evidence="1">
    <location>
        <begin position="272"/>
        <end position="318"/>
    </location>
</feature>
<dbReference type="EMBL" id="JNAD02000001">
    <property type="protein sequence ID" value="RKM99358.1"/>
    <property type="molecule type" value="Genomic_DNA"/>
</dbReference>
<dbReference type="InterPro" id="IPR048202">
    <property type="entry name" value="SCO1860-like"/>
</dbReference>
<name>A0A3R7IDK1_9ACTN</name>
<accession>A0A3R7IDK1</accession>
<keyword evidence="2" id="KW-0472">Membrane</keyword>
<proteinExistence type="predicted"/>
<keyword evidence="4" id="KW-1185">Reference proteome</keyword>
<protein>
    <submittedName>
        <fullName evidence="3">LPXTG cell wall anchor domain-containing protein</fullName>
    </submittedName>
</protein>
<dbReference type="NCBIfam" id="NF041528">
    <property type="entry name" value="strep_LAETG"/>
    <property type="match status" value="1"/>
</dbReference>
<reference evidence="3 4" key="1">
    <citation type="journal article" date="2014" name="Genome Announc.">
        <title>Draft Genome Sequence of Streptomyces fradiae ATCC 19609, a Strain Highly Sensitive to Antibiotics.</title>
        <authorList>
            <person name="Bekker O.B."/>
            <person name="Klimina K.M."/>
            <person name="Vatlin A.A."/>
            <person name="Zakharevich N.V."/>
            <person name="Kasianov A.S."/>
            <person name="Danilenko V.N."/>
        </authorList>
    </citation>
    <scope>NUCLEOTIDE SEQUENCE [LARGE SCALE GENOMIC DNA]</scope>
    <source>
        <strain evidence="3 4">ATCC 19609</strain>
    </source>
</reference>
<comment type="caution">
    <text evidence="3">The sequence shown here is derived from an EMBL/GenBank/DDBJ whole genome shotgun (WGS) entry which is preliminary data.</text>
</comment>
<keyword evidence="2" id="KW-0812">Transmembrane</keyword>
<dbReference type="Proteomes" id="UP000028058">
    <property type="component" value="Unassembled WGS sequence"/>
</dbReference>
<evidence type="ECO:0000256" key="1">
    <source>
        <dbReference type="SAM" id="MobiDB-lite"/>
    </source>
</evidence>
<keyword evidence="2" id="KW-1133">Transmembrane helix</keyword>
<dbReference type="NCBIfam" id="NF041527">
    <property type="entry name" value="SCO1860_LAETG"/>
    <property type="match status" value="1"/>
</dbReference>
<organism evidence="3 4">
    <name type="scientific">Streptomyces xinghaiensis</name>
    <dbReference type="NCBI Taxonomy" id="1038928"/>
    <lineage>
        <taxon>Bacteria</taxon>
        <taxon>Bacillati</taxon>
        <taxon>Actinomycetota</taxon>
        <taxon>Actinomycetes</taxon>
        <taxon>Kitasatosporales</taxon>
        <taxon>Streptomycetaceae</taxon>
        <taxon>Streptomyces</taxon>
    </lineage>
</organism>
<evidence type="ECO:0000313" key="3">
    <source>
        <dbReference type="EMBL" id="RKM99358.1"/>
    </source>
</evidence>